<dbReference type="EMBL" id="FR823390">
    <property type="protein sequence ID" value="CBZ53476.1"/>
    <property type="molecule type" value="Genomic_DNA"/>
</dbReference>
<feature type="region of interest" description="Disordered" evidence="1">
    <location>
        <begin position="782"/>
        <end position="904"/>
    </location>
</feature>
<gene>
    <name evidence="3" type="ORF">BN1204_032630</name>
    <name evidence="2" type="ORF">NCLIV_032630</name>
</gene>
<feature type="compositionally biased region" description="Basic and acidic residues" evidence="1">
    <location>
        <begin position="444"/>
        <end position="458"/>
    </location>
</feature>
<dbReference type="GeneID" id="13442729"/>
<dbReference type="Proteomes" id="UP000007494">
    <property type="component" value="Chromosome VIII"/>
</dbReference>
<name>F0VIB5_NEOCL</name>
<evidence type="ECO:0000313" key="2">
    <source>
        <dbReference type="EMBL" id="CBZ53476.1"/>
    </source>
</evidence>
<feature type="region of interest" description="Disordered" evidence="1">
    <location>
        <begin position="444"/>
        <end position="471"/>
    </location>
</feature>
<evidence type="ECO:0000313" key="3">
    <source>
        <dbReference type="EMBL" id="CEL67463.1"/>
    </source>
</evidence>
<organism evidence="2 4">
    <name type="scientific">Neospora caninum (strain Liverpool)</name>
    <dbReference type="NCBI Taxonomy" id="572307"/>
    <lineage>
        <taxon>Eukaryota</taxon>
        <taxon>Sar</taxon>
        <taxon>Alveolata</taxon>
        <taxon>Apicomplexa</taxon>
        <taxon>Conoidasida</taxon>
        <taxon>Coccidia</taxon>
        <taxon>Eucoccidiorida</taxon>
        <taxon>Eimeriorina</taxon>
        <taxon>Sarcocystidae</taxon>
        <taxon>Neospora</taxon>
    </lineage>
</organism>
<feature type="compositionally biased region" description="Basic and acidic residues" evidence="1">
    <location>
        <begin position="340"/>
        <end position="353"/>
    </location>
</feature>
<reference evidence="4" key="3">
    <citation type="journal article" date="2012" name="PLoS Pathog.">
        <title>Comparative genomics of the apicomplexan parasites Toxoplasma gondii and Neospora caninum: Coccidia differing in host range and transmission strategy.</title>
        <authorList>
            <person name="Reid A.J."/>
            <person name="Vermont S.J."/>
            <person name="Cotton J.A."/>
            <person name="Harris D."/>
            <person name="Hill-Cawthorne G.A."/>
            <person name="Konen-Waisman S."/>
            <person name="Latham S.M."/>
            <person name="Mourier T."/>
            <person name="Norton R."/>
            <person name="Quail M.A."/>
            <person name="Sanders M."/>
            <person name="Shanmugam D."/>
            <person name="Sohal A."/>
            <person name="Wasmuth J.D."/>
            <person name="Brunk B."/>
            <person name="Grigg M.E."/>
            <person name="Howard J.C."/>
            <person name="Parkinson J."/>
            <person name="Roos D.S."/>
            <person name="Trees A.J."/>
            <person name="Berriman M."/>
            <person name="Pain A."/>
            <person name="Wastling J.M."/>
        </authorList>
    </citation>
    <scope>NUCLEOTIDE SEQUENCE [LARGE SCALE GENOMIC DNA]</scope>
    <source>
        <strain evidence="4">Liverpool</strain>
    </source>
</reference>
<evidence type="ECO:0000313" key="4">
    <source>
        <dbReference type="Proteomes" id="UP000007494"/>
    </source>
</evidence>
<reference evidence="2" key="2">
    <citation type="submission" date="2011-03" db="EMBL/GenBank/DDBJ databases">
        <title>Comparative genomics and transcriptomics of Neospora caninum and Toxoplasma gondii.</title>
        <authorList>
            <person name="Reid A.J."/>
            <person name="Sohal A."/>
            <person name="Harris D."/>
            <person name="Quail M."/>
            <person name="Sanders M."/>
            <person name="Berriman M."/>
            <person name="Wastling J.M."/>
            <person name="Pain A."/>
        </authorList>
    </citation>
    <scope>NUCLEOTIDE SEQUENCE</scope>
    <source>
        <strain evidence="2">Liverpool</strain>
    </source>
</reference>
<feature type="compositionally biased region" description="Basic and acidic residues" evidence="1">
    <location>
        <begin position="7"/>
        <end position="22"/>
    </location>
</feature>
<dbReference type="InParanoid" id="F0VIB5"/>
<reference evidence="2" key="1">
    <citation type="submission" date="2011-02" db="EMBL/GenBank/DDBJ databases">
        <authorList>
            <person name="Aslett M."/>
        </authorList>
    </citation>
    <scope>NUCLEOTIDE SEQUENCE</scope>
    <source>
        <strain evidence="2">Liverpool</strain>
    </source>
</reference>
<dbReference type="VEuPathDB" id="ToxoDB:NCLIV_032630"/>
<sequence>MVITRSQELRRPGENPAREREAQLSQSATAASGLIVRDSLPGTTGAPRAICRAASQSSLFSPWLRWPPFSRRSSSGAVSRLIPEESDSPPRPADQVVVRPSSRSVFSVGTAFGPNSADGAPRCVFSAQHLASHQNRGTSAGVFRAWQSLTGSGARAIGKTSPNLSGVAEVGDTLAPAADASNSPLVGGESEESPTFPDFTGAFGDWCGSPDAPDKAHKRTGGRNLEASRGGEEGPVRRSVKDVDERGVSTGLDELLPVRAPPHSEPVERKQRCSLGCGALGSGALSRPGSRPENAGLPGYSPILRPQACLCDCKQTHFVECGTDRATLSGSGVCGANPQDDLRRRSSTPDRSRPGLQLSTRGDRVFVSPSFVQSGSGDKWSPRGLVPSLRKSRSSDDLRRGGVTAHERAREPQDASDPGDDMPVCGAGNRPNVWRRSRSFSLADERAVATPRDSDGAVRPESPSHTVTKAANPGGAFAVRSASWASPDARRVSVVQNACSLSRQRCVGMRSGRVGRWMKGRSHENGALFEQEENPSLAEETPTECVQRPPNFCAQRGDGGCESHAVPTEGPCSLCVGASGQEGGDTDREMVRKSSSGSTMCSTSESDGGSCDRRLTKRPSGTKTVSVSRPVASMTAGAPADIPPCNSQLEDVVGSESPGTHDAGGEHAALAFADGRGPDSAIGTAADSFDTDRLHEDSGFHLQRLQLFPCGSSGTDLLEMGSTGSLFPGEGDLMNRALSLDPWDTHEVDLYIAPTLHVLRHARDQMDGDDCSTGVAAAYPSSVTGRCRDTEKGGGEPSGHERPKAAPWTARSDSDGETGSVDPESSDQGSEANGKAERQDFQQNRAAGTTTAATSLPSNSARSGGCASVTSRGVSGISTNSDASSAAAPSQAELGESNRGDGELIYSSYRSPSRGIGRVGASKKCLDSDLLVVKRKHFSLLVEDEEGLLHLDDMPSFEGCLFVMNLASSRRSSYSRLLRSLPFRRLLFFVLAQGHLFWFRSSRDFVLRGFSAAVGSVSLIINQCHVDVAESSATLQGGRFRLEFKNWRRSLELQAGSCSSGKGKRRSRLEAGSCRGAWVQQLLATIQKAEQIRDRFRTVDWEQTQLHAWKIAERFGVI</sequence>
<protein>
    <recommendedName>
        <fullName evidence="5">PH domain-containing protein</fullName>
    </recommendedName>
</protein>
<dbReference type="RefSeq" id="XP_003883508.1">
    <property type="nucleotide sequence ID" value="XM_003883459.1"/>
</dbReference>
<feature type="compositionally biased region" description="Low complexity" evidence="1">
    <location>
        <begin position="878"/>
        <end position="892"/>
    </location>
</feature>
<feature type="compositionally biased region" description="Low complexity" evidence="1">
    <location>
        <begin position="594"/>
        <end position="606"/>
    </location>
</feature>
<dbReference type="OrthoDB" id="333942at2759"/>
<feature type="region of interest" description="Disordered" evidence="1">
    <location>
        <begin position="329"/>
        <end position="430"/>
    </location>
</feature>
<feature type="compositionally biased region" description="Polar residues" evidence="1">
    <location>
        <begin position="841"/>
        <end position="877"/>
    </location>
</feature>
<feature type="compositionally biased region" description="Basic and acidic residues" evidence="1">
    <location>
        <begin position="229"/>
        <end position="247"/>
    </location>
</feature>
<evidence type="ECO:0008006" key="5">
    <source>
        <dbReference type="Google" id="ProtNLM"/>
    </source>
</evidence>
<feature type="compositionally biased region" description="Basic and acidic residues" evidence="1">
    <location>
        <begin position="393"/>
        <end position="413"/>
    </location>
</feature>
<feature type="region of interest" description="Disordered" evidence="1">
    <location>
        <begin position="580"/>
        <end position="644"/>
    </location>
</feature>
<dbReference type="eggNOG" id="ENOG502QZ07">
    <property type="taxonomic scope" value="Eukaryota"/>
</dbReference>
<dbReference type="EMBL" id="LN714483">
    <property type="protein sequence ID" value="CEL67463.1"/>
    <property type="molecule type" value="Genomic_DNA"/>
</dbReference>
<proteinExistence type="predicted"/>
<evidence type="ECO:0000256" key="1">
    <source>
        <dbReference type="SAM" id="MobiDB-lite"/>
    </source>
</evidence>
<reference evidence="3" key="4">
    <citation type="journal article" date="2015" name="PLoS ONE">
        <title>Comprehensive Evaluation of Toxoplasma gondii VEG and Neospora caninum LIV Genomes with Tachyzoite Stage Transcriptome and Proteome Defines Novel Transcript Features.</title>
        <authorList>
            <person name="Ramaprasad A."/>
            <person name="Mourier T."/>
            <person name="Naeem R."/>
            <person name="Malas T.B."/>
            <person name="Moussa E."/>
            <person name="Panigrahi A."/>
            <person name="Vermont S.J."/>
            <person name="Otto T.D."/>
            <person name="Wastling J."/>
            <person name="Pain A."/>
        </authorList>
    </citation>
    <scope>NUCLEOTIDE SEQUENCE</scope>
    <source>
        <strain evidence="3">Liverpool</strain>
    </source>
</reference>
<dbReference type="AlphaFoldDB" id="F0VIB5"/>
<feature type="region of interest" description="Disordered" evidence="1">
    <location>
        <begin position="1"/>
        <end position="40"/>
    </location>
</feature>
<feature type="compositionally biased region" description="Basic and acidic residues" evidence="1">
    <location>
        <begin position="786"/>
        <end position="804"/>
    </location>
</feature>
<feature type="region of interest" description="Disordered" evidence="1">
    <location>
        <begin position="207"/>
        <end position="247"/>
    </location>
</feature>
<feature type="region of interest" description="Disordered" evidence="1">
    <location>
        <begin position="71"/>
        <end position="98"/>
    </location>
</feature>
<keyword evidence="4" id="KW-1185">Reference proteome</keyword>
<accession>F0VIB5</accession>